<dbReference type="AlphaFoldDB" id="A0A8K0IID7"/>
<gene>
    <name evidence="2" type="ORF">COCNU_08G007130</name>
</gene>
<reference evidence="2" key="1">
    <citation type="journal article" date="2017" name="Gigascience">
        <title>The genome draft of coconut (Cocos nucifera).</title>
        <authorList>
            <person name="Xiao Y."/>
            <person name="Xu P."/>
            <person name="Fan H."/>
            <person name="Baudouin L."/>
            <person name="Xia W."/>
            <person name="Bocs S."/>
            <person name="Xu J."/>
            <person name="Li Q."/>
            <person name="Guo A."/>
            <person name="Zhou L."/>
            <person name="Li J."/>
            <person name="Wu Y."/>
            <person name="Ma Z."/>
            <person name="Armero A."/>
            <person name="Issali A.E."/>
            <person name="Liu N."/>
            <person name="Peng M."/>
            <person name="Yang Y."/>
        </authorList>
    </citation>
    <scope>NUCLEOTIDE SEQUENCE</scope>
    <source>
        <tissue evidence="2">Spear leaf of Hainan Tall coconut</tissue>
    </source>
</reference>
<sequence>MGGGSVLRSTGRAVGMGAAKDVLSATAGAPSPAKPARILPMSSAAAPSSSTPPSVAASSLFVQATRCHTFEDGICSCLEDTVDGMPIASDTMQKDCSAAPELERIEHAPHLHMEHALQFNSLEAFKSQGGEKIFNAFDLLQSNPSVQRMVVSLSSDKAVWEAVMRNRAVQELKKSFSAGFQFTTFDDMLLGIGSPLVLSVPSDAYLVQYARKHSALVSFGSTEQQRFSGDPDIITKILGWILENTMTKIVDFIDKITKLVNELFHPGEREKDMEVFDDLLRSSFMLSVMVLIVVVVTRIQRA</sequence>
<dbReference type="OrthoDB" id="737041at2759"/>
<proteinExistence type="predicted"/>
<dbReference type="EMBL" id="CM017879">
    <property type="protein sequence ID" value="KAG1359267.1"/>
    <property type="molecule type" value="Genomic_DNA"/>
</dbReference>
<evidence type="ECO:0000313" key="3">
    <source>
        <dbReference type="Proteomes" id="UP000797356"/>
    </source>
</evidence>
<name>A0A8K0IID7_COCNU</name>
<evidence type="ECO:0000313" key="2">
    <source>
        <dbReference type="EMBL" id="KAG1359267.1"/>
    </source>
</evidence>
<keyword evidence="1" id="KW-0812">Transmembrane</keyword>
<accession>A0A8K0IID7</accession>
<keyword evidence="1" id="KW-0472">Membrane</keyword>
<protein>
    <submittedName>
        <fullName evidence="2">Uncharacterized protein</fullName>
    </submittedName>
</protein>
<reference evidence="2" key="2">
    <citation type="submission" date="2019-07" db="EMBL/GenBank/DDBJ databases">
        <authorList>
            <person name="Yang Y."/>
            <person name="Bocs S."/>
            <person name="Baudouin L."/>
        </authorList>
    </citation>
    <scope>NUCLEOTIDE SEQUENCE</scope>
    <source>
        <tissue evidence="2">Spear leaf of Hainan Tall coconut</tissue>
    </source>
</reference>
<keyword evidence="1" id="KW-1133">Transmembrane helix</keyword>
<keyword evidence="3" id="KW-1185">Reference proteome</keyword>
<feature type="transmembrane region" description="Helical" evidence="1">
    <location>
        <begin position="279"/>
        <end position="299"/>
    </location>
</feature>
<comment type="caution">
    <text evidence="2">The sequence shown here is derived from an EMBL/GenBank/DDBJ whole genome shotgun (WGS) entry which is preliminary data.</text>
</comment>
<dbReference type="PANTHER" id="PTHR33625">
    <property type="entry name" value="OS08G0179900 PROTEIN"/>
    <property type="match status" value="1"/>
</dbReference>
<evidence type="ECO:0000256" key="1">
    <source>
        <dbReference type="SAM" id="Phobius"/>
    </source>
</evidence>
<dbReference type="PANTHER" id="PTHR33625:SF3">
    <property type="entry name" value="OS04G0550700 PROTEIN"/>
    <property type="match status" value="1"/>
</dbReference>
<dbReference type="Proteomes" id="UP000797356">
    <property type="component" value="Chromosome 8"/>
</dbReference>
<organism evidence="2 3">
    <name type="scientific">Cocos nucifera</name>
    <name type="common">Coconut palm</name>
    <dbReference type="NCBI Taxonomy" id="13894"/>
    <lineage>
        <taxon>Eukaryota</taxon>
        <taxon>Viridiplantae</taxon>
        <taxon>Streptophyta</taxon>
        <taxon>Embryophyta</taxon>
        <taxon>Tracheophyta</taxon>
        <taxon>Spermatophyta</taxon>
        <taxon>Magnoliopsida</taxon>
        <taxon>Liliopsida</taxon>
        <taxon>Arecaceae</taxon>
        <taxon>Arecoideae</taxon>
        <taxon>Cocoseae</taxon>
        <taxon>Attaleinae</taxon>
        <taxon>Cocos</taxon>
    </lineage>
</organism>